<dbReference type="InterPro" id="IPR028098">
    <property type="entry name" value="Glyco_trans_4-like_N"/>
</dbReference>
<evidence type="ECO:0000259" key="4">
    <source>
        <dbReference type="Pfam" id="PF13439"/>
    </source>
</evidence>
<keyword evidence="2 5" id="KW-0808">Transferase</keyword>
<dbReference type="CDD" id="cd03801">
    <property type="entry name" value="GT4_PimA-like"/>
    <property type="match status" value="1"/>
</dbReference>
<dbReference type="EMBL" id="CP049266">
    <property type="protein sequence ID" value="QPH91416.1"/>
    <property type="molecule type" value="Genomic_DNA"/>
</dbReference>
<proteinExistence type="predicted"/>
<gene>
    <name evidence="5" type="ORF">CVT01_02375</name>
</gene>
<accession>A0A7S9RGP6</accession>
<sequence length="359" mass="40934">MNILYTETLYNWGGQQNKVINEMHSAQELGHNVILFCNPNSEILKRARKENFKVIACEMNKKNFHKTVPILCKILWQENIDVVISNGSTDSWVAAISKIFTRIKGVKFIRERHNEFPIRGFLSKFLHTTLFDKIISVSPNVTKVLQKIGVKDEKIFFIPTFVDYDALNAVRSTFKEEFNIPKEAITVGMFSSLSRQKGVFEFANALKILMQENSNIYGIFGGNINKNTKDQILNIFDDDIQGKLVFTDFRSDIANVVKGIDYYAFPSHTEGLPTALLEAMALSRPIVAFDIAPMNKLLAESRGQCAKFLDAQDMAEKINIYIQNDELAKQCAENASTFVKENYDTQILKTYIKRLLESL</sequence>
<dbReference type="Pfam" id="PF13439">
    <property type="entry name" value="Glyco_transf_4"/>
    <property type="match status" value="1"/>
</dbReference>
<name>A0A7S9RGP6_9BACT</name>
<dbReference type="Pfam" id="PF00534">
    <property type="entry name" value="Glycos_transf_1"/>
    <property type="match status" value="1"/>
</dbReference>
<organism evidence="5 6">
    <name type="scientific">Campylobacter concisus</name>
    <dbReference type="NCBI Taxonomy" id="199"/>
    <lineage>
        <taxon>Bacteria</taxon>
        <taxon>Pseudomonadati</taxon>
        <taxon>Campylobacterota</taxon>
        <taxon>Epsilonproteobacteria</taxon>
        <taxon>Campylobacterales</taxon>
        <taxon>Campylobacteraceae</taxon>
        <taxon>Campylobacter</taxon>
    </lineage>
</organism>
<feature type="domain" description="Glycosyltransferase subfamily 4-like N-terminal" evidence="4">
    <location>
        <begin position="12"/>
        <end position="165"/>
    </location>
</feature>
<dbReference type="AlphaFoldDB" id="A0A7S9RGP6"/>
<feature type="domain" description="Glycosyl transferase family 1" evidence="3">
    <location>
        <begin position="172"/>
        <end position="336"/>
    </location>
</feature>
<dbReference type="Gene3D" id="3.40.50.2000">
    <property type="entry name" value="Glycogen Phosphorylase B"/>
    <property type="match status" value="2"/>
</dbReference>
<evidence type="ECO:0000256" key="2">
    <source>
        <dbReference type="ARBA" id="ARBA00022679"/>
    </source>
</evidence>
<evidence type="ECO:0000313" key="6">
    <source>
        <dbReference type="Proteomes" id="UP000594404"/>
    </source>
</evidence>
<keyword evidence="1" id="KW-0328">Glycosyltransferase</keyword>
<dbReference type="InterPro" id="IPR001296">
    <property type="entry name" value="Glyco_trans_1"/>
</dbReference>
<reference evidence="5 6" key="1">
    <citation type="journal article" date="2018" name="Emerg. Microbes Infect.">
        <title>Genomic analysis of oral Campylobacter concisus strains identified a potential bacterial molecular marker associated with active Crohn's disease.</title>
        <authorList>
            <person name="Liu F."/>
            <person name="Ma R."/>
            <person name="Tay C.Y.A."/>
            <person name="Octavia S."/>
            <person name="Lan R."/>
            <person name="Chung H.K.L."/>
            <person name="Riordan S.M."/>
            <person name="Grimm M.C."/>
            <person name="Leong R.W."/>
            <person name="Tanaka M.M."/>
            <person name="Connor S."/>
            <person name="Zhang L."/>
        </authorList>
    </citation>
    <scope>NUCLEOTIDE SEQUENCE [LARGE SCALE GENOMIC DNA]</scope>
    <source>
        <strain evidence="5 6">P1CDO3</strain>
    </source>
</reference>
<dbReference type="Proteomes" id="UP000594404">
    <property type="component" value="Chromosome"/>
</dbReference>
<dbReference type="PANTHER" id="PTHR12526:SF629">
    <property type="entry name" value="TEICHURONIC ACID BIOSYNTHESIS GLYCOSYLTRANSFERASE TUAH-RELATED"/>
    <property type="match status" value="1"/>
</dbReference>
<dbReference type="GO" id="GO:0016757">
    <property type="term" value="F:glycosyltransferase activity"/>
    <property type="evidence" value="ECO:0007669"/>
    <property type="project" value="UniProtKB-KW"/>
</dbReference>
<protein>
    <submittedName>
        <fullName evidence="5">Glycosyltransferase family 4 protein</fullName>
    </submittedName>
</protein>
<evidence type="ECO:0000256" key="1">
    <source>
        <dbReference type="ARBA" id="ARBA00022676"/>
    </source>
</evidence>
<dbReference type="RefSeq" id="WP_107714959.1">
    <property type="nucleotide sequence ID" value="NZ_CP049266.1"/>
</dbReference>
<evidence type="ECO:0000259" key="3">
    <source>
        <dbReference type="Pfam" id="PF00534"/>
    </source>
</evidence>
<dbReference type="SUPFAM" id="SSF53756">
    <property type="entry name" value="UDP-Glycosyltransferase/glycogen phosphorylase"/>
    <property type="match status" value="1"/>
</dbReference>
<dbReference type="PANTHER" id="PTHR12526">
    <property type="entry name" value="GLYCOSYLTRANSFERASE"/>
    <property type="match status" value="1"/>
</dbReference>
<evidence type="ECO:0000313" key="5">
    <source>
        <dbReference type="EMBL" id="QPH91416.1"/>
    </source>
</evidence>